<dbReference type="STRING" id="1337093.MBELCI_0709"/>
<comment type="caution">
    <text evidence="2">The sequence shown here is derived from an EMBL/GenBank/DDBJ whole genome shotgun (WGS) entry which is preliminary data.</text>
</comment>
<sequence>MVSHGPCSRTQPLVGVAHAFHKVIGGHILHKTAPGRGHWSTGANPASAAHGAQARPGRPHAAAAN</sequence>
<keyword evidence="3" id="KW-1185">Reference proteome</keyword>
<feature type="region of interest" description="Disordered" evidence="1">
    <location>
        <begin position="31"/>
        <end position="65"/>
    </location>
</feature>
<dbReference type="EMBL" id="BATB01000005">
    <property type="protein sequence ID" value="GAD54657.1"/>
    <property type="molecule type" value="Genomic_DNA"/>
</dbReference>
<dbReference type="AlphaFoldDB" id="U2Z0N3"/>
<protein>
    <submittedName>
        <fullName evidence="2">Uncharacterized protein</fullName>
    </submittedName>
</protein>
<accession>U2Z0N3</accession>
<evidence type="ECO:0000313" key="3">
    <source>
        <dbReference type="Proteomes" id="UP000016566"/>
    </source>
</evidence>
<name>U2Z0N3_9RHOB</name>
<reference evidence="2" key="1">
    <citation type="journal article" date="2013" name="Genome Announc.">
        <title>Draft Genome Sequence of Loktanella cinnabarina LL-001T, Isolated from Deep-Sea Floor Sediment.</title>
        <authorList>
            <person name="Nishi S."/>
            <person name="Tsubouchi T."/>
            <person name="Takaki Y."/>
            <person name="Koyanagi R."/>
            <person name="Satoh N."/>
            <person name="Maruyama T."/>
            <person name="Hatada Y."/>
        </authorList>
    </citation>
    <scope>NUCLEOTIDE SEQUENCE [LARGE SCALE GENOMIC DNA]</scope>
    <source>
        <strain evidence="2">LL-001</strain>
    </source>
</reference>
<organism evidence="2 3">
    <name type="scientific">Limimaricola cinnabarinus LL-001</name>
    <dbReference type="NCBI Taxonomy" id="1337093"/>
    <lineage>
        <taxon>Bacteria</taxon>
        <taxon>Pseudomonadati</taxon>
        <taxon>Pseudomonadota</taxon>
        <taxon>Alphaproteobacteria</taxon>
        <taxon>Rhodobacterales</taxon>
        <taxon>Paracoccaceae</taxon>
        <taxon>Limimaricola</taxon>
    </lineage>
</organism>
<gene>
    <name evidence="2" type="ORF">MBELCI_0709</name>
</gene>
<dbReference type="Proteomes" id="UP000016566">
    <property type="component" value="Unassembled WGS sequence"/>
</dbReference>
<proteinExistence type="predicted"/>
<evidence type="ECO:0000313" key="2">
    <source>
        <dbReference type="EMBL" id="GAD54657.1"/>
    </source>
</evidence>
<evidence type="ECO:0000256" key="1">
    <source>
        <dbReference type="SAM" id="MobiDB-lite"/>
    </source>
</evidence>